<name>A0A3L6E443_MAIZE</name>
<accession>A0A3L6E443</accession>
<protein>
    <submittedName>
        <fullName evidence="1">Uncharacterized protein</fullName>
    </submittedName>
</protein>
<dbReference type="Proteomes" id="UP000251960">
    <property type="component" value="Chromosome 7"/>
</dbReference>
<dbReference type="AlphaFoldDB" id="A0A3L6E443"/>
<comment type="caution">
    <text evidence="1">The sequence shown here is derived from an EMBL/GenBank/DDBJ whole genome shotgun (WGS) entry which is preliminary data.</text>
</comment>
<evidence type="ECO:0000313" key="1">
    <source>
        <dbReference type="EMBL" id="PWZ15704.1"/>
    </source>
</evidence>
<gene>
    <name evidence="1" type="ORF">Zm00014a_038764</name>
</gene>
<reference evidence="1" key="1">
    <citation type="journal article" date="2018" name="Nat. Genet.">
        <title>Extensive intraspecific gene order and gene structural variations between Mo17 and other maize genomes.</title>
        <authorList>
            <person name="Sun S."/>
            <person name="Zhou Y."/>
            <person name="Chen J."/>
            <person name="Shi J."/>
            <person name="Zhao H."/>
            <person name="Zhao H."/>
            <person name="Song W."/>
            <person name="Zhang M."/>
            <person name="Cui Y."/>
            <person name="Dong X."/>
            <person name="Liu H."/>
            <person name="Ma X."/>
            <person name="Jiao Y."/>
            <person name="Wang B."/>
            <person name="Wei X."/>
            <person name="Stein J.C."/>
            <person name="Glaubitz J.C."/>
            <person name="Lu F."/>
            <person name="Yu G."/>
            <person name="Liang C."/>
            <person name="Fengler K."/>
            <person name="Li B."/>
            <person name="Rafalski A."/>
            <person name="Schnable P.S."/>
            <person name="Ware D.H."/>
            <person name="Buckler E.S."/>
            <person name="Lai J."/>
        </authorList>
    </citation>
    <scope>NUCLEOTIDE SEQUENCE [LARGE SCALE GENOMIC DNA]</scope>
    <source>
        <tissue evidence="1">Seedling</tissue>
    </source>
</reference>
<proteinExistence type="predicted"/>
<dbReference type="EMBL" id="NCVQ01000008">
    <property type="protein sequence ID" value="PWZ15704.1"/>
    <property type="molecule type" value="Genomic_DNA"/>
</dbReference>
<sequence length="18" mass="1906">MNNTAEAHVQHGARAPCV</sequence>
<organism evidence="1">
    <name type="scientific">Zea mays</name>
    <name type="common">Maize</name>
    <dbReference type="NCBI Taxonomy" id="4577"/>
    <lineage>
        <taxon>Eukaryota</taxon>
        <taxon>Viridiplantae</taxon>
        <taxon>Streptophyta</taxon>
        <taxon>Embryophyta</taxon>
        <taxon>Tracheophyta</taxon>
        <taxon>Spermatophyta</taxon>
        <taxon>Magnoliopsida</taxon>
        <taxon>Liliopsida</taxon>
        <taxon>Poales</taxon>
        <taxon>Poaceae</taxon>
        <taxon>PACMAD clade</taxon>
        <taxon>Panicoideae</taxon>
        <taxon>Andropogonodae</taxon>
        <taxon>Andropogoneae</taxon>
        <taxon>Tripsacinae</taxon>
        <taxon>Zea</taxon>
    </lineage>
</organism>